<reference evidence="1 2" key="1">
    <citation type="submission" date="2016-10" db="EMBL/GenBank/DDBJ databases">
        <authorList>
            <person name="de Groot N.N."/>
        </authorList>
    </citation>
    <scope>NUCLEOTIDE SEQUENCE [LARGE SCALE GENOMIC DNA]</scope>
    <source>
        <strain evidence="1 2">U95</strain>
    </source>
</reference>
<proteinExistence type="predicted"/>
<dbReference type="STRING" id="1156985.SAMN04488118_10313"/>
<keyword evidence="2" id="KW-1185">Reference proteome</keyword>
<sequence length="102" mass="10926">MIAKFGTFPDCGPSSPARRNLNLGLVREFDFLAACALSTKIAADSRYNTAEIAAIGSSRSDNFDRNSQAADIADVGALLMNDRTLLTAAVGSTFSVITKFFW</sequence>
<dbReference type="AlphaFoldDB" id="A0A1G5Q5Q5"/>
<dbReference type="Proteomes" id="UP000198767">
    <property type="component" value="Unassembled WGS sequence"/>
</dbReference>
<evidence type="ECO:0000313" key="2">
    <source>
        <dbReference type="Proteomes" id="UP000198767"/>
    </source>
</evidence>
<protein>
    <submittedName>
        <fullName evidence="1">Uncharacterized protein</fullName>
    </submittedName>
</protein>
<gene>
    <name evidence="1" type="ORF">SAMN04488118_10313</name>
</gene>
<organism evidence="1 2">
    <name type="scientific">Epibacterium ulvae</name>
    <dbReference type="NCBI Taxonomy" id="1156985"/>
    <lineage>
        <taxon>Bacteria</taxon>
        <taxon>Pseudomonadati</taxon>
        <taxon>Pseudomonadota</taxon>
        <taxon>Alphaproteobacteria</taxon>
        <taxon>Rhodobacterales</taxon>
        <taxon>Roseobacteraceae</taxon>
        <taxon>Epibacterium</taxon>
    </lineage>
</organism>
<accession>A0A1G5Q5Q5</accession>
<dbReference type="EMBL" id="FMWG01000003">
    <property type="protein sequence ID" value="SCZ57007.1"/>
    <property type="molecule type" value="Genomic_DNA"/>
</dbReference>
<name>A0A1G5Q5Q5_9RHOB</name>
<evidence type="ECO:0000313" key="1">
    <source>
        <dbReference type="EMBL" id="SCZ57007.1"/>
    </source>
</evidence>